<comment type="caution">
    <text evidence="1">The sequence shown here is derived from an EMBL/GenBank/DDBJ whole genome shotgun (WGS) entry which is preliminary data.</text>
</comment>
<reference evidence="1" key="1">
    <citation type="submission" date="2023-07" db="EMBL/GenBank/DDBJ databases">
        <authorList>
            <consortium name="CYATHOMIX"/>
        </authorList>
    </citation>
    <scope>NUCLEOTIDE SEQUENCE</scope>
    <source>
        <strain evidence="1">N/A</strain>
    </source>
</reference>
<dbReference type="AlphaFoldDB" id="A0AA36M0T4"/>
<name>A0AA36M0T4_CYLNA</name>
<keyword evidence="2" id="KW-1185">Reference proteome</keyword>
<sequence>MKARVNGKATLVFYTGMGVENYKRTNTYQIWDVISGKKVGKGRSYLRLRSKTKPPCGCEFEKHVERNKALEMDLQTQLLILQQSIPWYLCKN</sequence>
<protein>
    <submittedName>
        <fullName evidence="1">Uncharacterized protein</fullName>
    </submittedName>
</protein>
<proteinExistence type="predicted"/>
<gene>
    <name evidence="1" type="ORF">CYNAS_LOCUS6109</name>
</gene>
<accession>A0AA36M0T4</accession>
<organism evidence="1 2">
    <name type="scientific">Cylicocyclus nassatus</name>
    <name type="common">Nematode worm</name>
    <dbReference type="NCBI Taxonomy" id="53992"/>
    <lineage>
        <taxon>Eukaryota</taxon>
        <taxon>Metazoa</taxon>
        <taxon>Ecdysozoa</taxon>
        <taxon>Nematoda</taxon>
        <taxon>Chromadorea</taxon>
        <taxon>Rhabditida</taxon>
        <taxon>Rhabditina</taxon>
        <taxon>Rhabditomorpha</taxon>
        <taxon>Strongyloidea</taxon>
        <taxon>Strongylidae</taxon>
        <taxon>Cylicocyclus</taxon>
    </lineage>
</organism>
<evidence type="ECO:0000313" key="2">
    <source>
        <dbReference type="Proteomes" id="UP001176961"/>
    </source>
</evidence>
<dbReference type="Proteomes" id="UP001176961">
    <property type="component" value="Unassembled WGS sequence"/>
</dbReference>
<dbReference type="EMBL" id="CATQJL010000112">
    <property type="protein sequence ID" value="CAJ0594126.1"/>
    <property type="molecule type" value="Genomic_DNA"/>
</dbReference>
<evidence type="ECO:0000313" key="1">
    <source>
        <dbReference type="EMBL" id="CAJ0594126.1"/>
    </source>
</evidence>